<dbReference type="PANTHER" id="PTHR11214">
    <property type="entry name" value="BETA-1,3-N-ACETYLGLUCOSAMINYLTRANSFERASE"/>
    <property type="match status" value="1"/>
</dbReference>
<evidence type="ECO:0000256" key="2">
    <source>
        <dbReference type="ARBA" id="ARBA00008661"/>
    </source>
</evidence>
<dbReference type="InterPro" id="IPR002659">
    <property type="entry name" value="Glyco_trans_31"/>
</dbReference>
<reference evidence="12" key="1">
    <citation type="journal article" date="2023" name="Mol. Biol. Evol.">
        <title>Third-Generation Sequencing Reveals the Adaptive Role of the Epigenome in Three Deep-Sea Polychaetes.</title>
        <authorList>
            <person name="Perez M."/>
            <person name="Aroh O."/>
            <person name="Sun Y."/>
            <person name="Lan Y."/>
            <person name="Juniper S.K."/>
            <person name="Young C.R."/>
            <person name="Angers B."/>
            <person name="Qian P.Y."/>
        </authorList>
    </citation>
    <scope>NUCLEOTIDE SEQUENCE</scope>
    <source>
        <strain evidence="12">P08H-3</strain>
    </source>
</reference>
<name>A0AAD9JRZ9_9ANNE</name>
<comment type="similarity">
    <text evidence="2 10">Belongs to the glycosyltransferase 31 family.</text>
</comment>
<evidence type="ECO:0000256" key="11">
    <source>
        <dbReference type="SAM" id="MobiDB-lite"/>
    </source>
</evidence>
<dbReference type="Proteomes" id="UP001208570">
    <property type="component" value="Unassembled WGS sequence"/>
</dbReference>
<feature type="compositionally biased region" description="Polar residues" evidence="11">
    <location>
        <begin position="68"/>
        <end position="81"/>
    </location>
</feature>
<keyword evidence="13" id="KW-1185">Reference proteome</keyword>
<organism evidence="12 13">
    <name type="scientific">Paralvinella palmiformis</name>
    <dbReference type="NCBI Taxonomy" id="53620"/>
    <lineage>
        <taxon>Eukaryota</taxon>
        <taxon>Metazoa</taxon>
        <taxon>Spiralia</taxon>
        <taxon>Lophotrochozoa</taxon>
        <taxon>Annelida</taxon>
        <taxon>Polychaeta</taxon>
        <taxon>Sedentaria</taxon>
        <taxon>Canalipalpata</taxon>
        <taxon>Terebellida</taxon>
        <taxon>Terebelliformia</taxon>
        <taxon>Alvinellidae</taxon>
        <taxon>Paralvinella</taxon>
    </lineage>
</organism>
<dbReference type="EC" id="2.4.1.-" evidence="10"/>
<evidence type="ECO:0000256" key="4">
    <source>
        <dbReference type="ARBA" id="ARBA00022679"/>
    </source>
</evidence>
<protein>
    <recommendedName>
        <fullName evidence="10">Hexosyltransferase</fullName>
        <ecNumber evidence="10">2.4.1.-</ecNumber>
    </recommendedName>
</protein>
<keyword evidence="9 10" id="KW-0472">Membrane</keyword>
<feature type="region of interest" description="Disordered" evidence="11">
    <location>
        <begin position="59"/>
        <end position="93"/>
    </location>
</feature>
<dbReference type="PANTHER" id="PTHR11214:SF314">
    <property type="entry name" value="HEXOSYLTRANSFERASE"/>
    <property type="match status" value="1"/>
</dbReference>
<keyword evidence="8 10" id="KW-0333">Golgi apparatus</keyword>
<dbReference type="EMBL" id="JAODUP010000176">
    <property type="protein sequence ID" value="KAK2158146.1"/>
    <property type="molecule type" value="Genomic_DNA"/>
</dbReference>
<evidence type="ECO:0000313" key="12">
    <source>
        <dbReference type="EMBL" id="KAK2158146.1"/>
    </source>
</evidence>
<evidence type="ECO:0000256" key="6">
    <source>
        <dbReference type="ARBA" id="ARBA00022968"/>
    </source>
</evidence>
<evidence type="ECO:0000256" key="10">
    <source>
        <dbReference type="RuleBase" id="RU363063"/>
    </source>
</evidence>
<evidence type="ECO:0000256" key="3">
    <source>
        <dbReference type="ARBA" id="ARBA00022676"/>
    </source>
</evidence>
<dbReference type="GO" id="GO:0006493">
    <property type="term" value="P:protein O-linked glycosylation"/>
    <property type="evidence" value="ECO:0007669"/>
    <property type="project" value="TreeGrafter"/>
</dbReference>
<evidence type="ECO:0000256" key="9">
    <source>
        <dbReference type="ARBA" id="ARBA00023136"/>
    </source>
</evidence>
<keyword evidence="7 10" id="KW-1133">Transmembrane helix</keyword>
<proteinExistence type="inferred from homology"/>
<feature type="transmembrane region" description="Helical" evidence="10">
    <location>
        <begin position="7"/>
        <end position="24"/>
    </location>
</feature>
<comment type="subcellular location">
    <subcellularLocation>
        <location evidence="1 10">Golgi apparatus membrane</location>
        <topology evidence="1 10">Single-pass type II membrane protein</topology>
    </subcellularLocation>
</comment>
<evidence type="ECO:0000256" key="8">
    <source>
        <dbReference type="ARBA" id="ARBA00023034"/>
    </source>
</evidence>
<dbReference type="GO" id="GO:0016758">
    <property type="term" value="F:hexosyltransferase activity"/>
    <property type="evidence" value="ECO:0007669"/>
    <property type="project" value="InterPro"/>
</dbReference>
<dbReference type="Pfam" id="PF01762">
    <property type="entry name" value="Galactosyl_T"/>
    <property type="match status" value="1"/>
</dbReference>
<keyword evidence="3 10" id="KW-0328">Glycosyltransferase</keyword>
<gene>
    <name evidence="12" type="ORF">LSH36_176g04034</name>
</gene>
<comment type="caution">
    <text evidence="12">The sequence shown here is derived from an EMBL/GenBank/DDBJ whole genome shotgun (WGS) entry which is preliminary data.</text>
</comment>
<accession>A0AAD9JRZ9</accession>
<keyword evidence="5 10" id="KW-0812">Transmembrane</keyword>
<evidence type="ECO:0000256" key="1">
    <source>
        <dbReference type="ARBA" id="ARBA00004323"/>
    </source>
</evidence>
<evidence type="ECO:0000256" key="7">
    <source>
        <dbReference type="ARBA" id="ARBA00022989"/>
    </source>
</evidence>
<dbReference type="AlphaFoldDB" id="A0AAD9JRZ9"/>
<keyword evidence="4" id="KW-0808">Transferase</keyword>
<keyword evidence="6 10" id="KW-0735">Signal-anchor</keyword>
<dbReference type="GO" id="GO:0000139">
    <property type="term" value="C:Golgi membrane"/>
    <property type="evidence" value="ECO:0007669"/>
    <property type="project" value="UniProtKB-SubCell"/>
</dbReference>
<sequence length="299" mass="34330">MFEKIKYRLLGVFILQIASIYLYLSKSSSTSPLRNYQQDRDTLAVKSINAGNRDKLRDVLKDEKSTPIHRSSINKGSNSEPYETKATKNPPPQDVNFLINNPNICTNSSGMKYIVYVHSAPENTARRHLLRSTWLNTTFFTDRIMRAVFVFGRSNSSEVQANIETEAERYGDIIQGDFIDTYRNLTLKAVLGLKWVTAYCKEASILIKVDDDAFVNIFKLFNLLRSYEGSRRTIVCLLYKEKIANYTFKVSGVIKELKNSHKSLTHIFVHAPYPSAFMSMWQLLIERTDNGALSERKLQ</sequence>
<dbReference type="Gene3D" id="3.90.550.50">
    <property type="match status" value="1"/>
</dbReference>
<evidence type="ECO:0000313" key="13">
    <source>
        <dbReference type="Proteomes" id="UP001208570"/>
    </source>
</evidence>
<evidence type="ECO:0000256" key="5">
    <source>
        <dbReference type="ARBA" id="ARBA00022692"/>
    </source>
</evidence>